<sequence length="60" mass="7258">HLRDLGRLAGRSLQRCRCRRDHWPVPQWLHLRALRLPLDRHWCADAADRLHHHLLHGPEH</sequence>
<keyword evidence="2" id="KW-1185">Reference proteome</keyword>
<dbReference type="Proteomes" id="UP000044602">
    <property type="component" value="Unassembled WGS sequence"/>
</dbReference>
<proteinExistence type="predicted"/>
<reference evidence="1 2" key="1">
    <citation type="submission" date="2015-05" db="EMBL/GenBank/DDBJ databases">
        <authorList>
            <person name="Wang D.B."/>
            <person name="Wang M."/>
        </authorList>
    </citation>
    <scope>NUCLEOTIDE SEQUENCE [LARGE SCALE GENOMIC DNA]</scope>
    <source>
        <strain evidence="1">VL1</strain>
    </source>
</reference>
<evidence type="ECO:0000313" key="2">
    <source>
        <dbReference type="Proteomes" id="UP000044602"/>
    </source>
</evidence>
<organism evidence="1 2">
    <name type="scientific">Verticillium longisporum</name>
    <name type="common">Verticillium dahliae var. longisporum</name>
    <dbReference type="NCBI Taxonomy" id="100787"/>
    <lineage>
        <taxon>Eukaryota</taxon>
        <taxon>Fungi</taxon>
        <taxon>Dikarya</taxon>
        <taxon>Ascomycota</taxon>
        <taxon>Pezizomycotina</taxon>
        <taxon>Sordariomycetes</taxon>
        <taxon>Hypocreomycetidae</taxon>
        <taxon>Glomerellales</taxon>
        <taxon>Plectosphaerellaceae</taxon>
        <taxon>Verticillium</taxon>
    </lineage>
</organism>
<protein>
    <submittedName>
        <fullName evidence="1">Uncharacterized protein</fullName>
    </submittedName>
</protein>
<feature type="non-terminal residue" evidence="1">
    <location>
        <position position="1"/>
    </location>
</feature>
<evidence type="ECO:0000313" key="1">
    <source>
        <dbReference type="EMBL" id="CRK31941.1"/>
    </source>
</evidence>
<gene>
    <name evidence="1" type="ORF">BN1708_018889</name>
</gene>
<accession>A0A0G4MCT7</accession>
<name>A0A0G4MCT7_VERLO</name>
<dbReference type="AlphaFoldDB" id="A0A0G4MCT7"/>
<dbReference type="EMBL" id="CVQH01021956">
    <property type="protein sequence ID" value="CRK31941.1"/>
    <property type="molecule type" value="Genomic_DNA"/>
</dbReference>